<proteinExistence type="predicted"/>
<gene>
    <name evidence="5" type="ORF">QIS99_32055</name>
</gene>
<sequence length="285" mass="32013">VPKRHTPVAAVQEEQGPVRSDVCVDNRVPEPPFRGTRVVKGIQLGEYASWLDEGALFKGQWGLKGETVEREGRPRLRMWLDRLRTENLLEAAVVYGYFPCVSKGDDLILLDGDGNERTRFTFPRQPRGRRLCLADFFRPEESGETDVVGLQVVTVGSKIGEVTAELFEANSYRDYLELHGLSVQLTEALAEYWHARVRSELGISASDPAELDGMFRTEYQGCRYSLGYPACPDLEDRAKIADLLEPERIGVELSEEFQLHPEQSTDAIVIHHPEASYFNAGGSRS</sequence>
<dbReference type="RefSeq" id="WP_282517273.1">
    <property type="nucleotide sequence ID" value="NZ_JASCIR010000084.1"/>
</dbReference>
<dbReference type="InterPro" id="IPR004223">
    <property type="entry name" value="VitB12-dep_Met_synth_activ_dom"/>
</dbReference>
<organism evidence="5 6">
    <name type="scientific">Streptomyces solicavernae</name>
    <dbReference type="NCBI Taxonomy" id="3043614"/>
    <lineage>
        <taxon>Bacteria</taxon>
        <taxon>Bacillati</taxon>
        <taxon>Actinomycetota</taxon>
        <taxon>Actinomycetes</taxon>
        <taxon>Kitasatosporales</taxon>
        <taxon>Streptomycetaceae</taxon>
        <taxon>Streptomyces</taxon>
    </lineage>
</organism>
<dbReference type="SUPFAM" id="SSF56507">
    <property type="entry name" value="Methionine synthase activation domain-like"/>
    <property type="match status" value="1"/>
</dbReference>
<evidence type="ECO:0000259" key="4">
    <source>
        <dbReference type="PROSITE" id="PS50974"/>
    </source>
</evidence>
<feature type="domain" description="AdoMet activation" evidence="4">
    <location>
        <begin position="5"/>
        <end position="285"/>
    </location>
</feature>
<evidence type="ECO:0000313" key="6">
    <source>
        <dbReference type="Proteomes" id="UP001224661"/>
    </source>
</evidence>
<keyword evidence="2" id="KW-0170">Cobalt</keyword>
<accession>A0ABT6S280</accession>
<dbReference type="Proteomes" id="UP001224661">
    <property type="component" value="Unassembled WGS sequence"/>
</dbReference>
<dbReference type="PANTHER" id="PTHR45833:SF1">
    <property type="entry name" value="METHIONINE SYNTHASE"/>
    <property type="match status" value="1"/>
</dbReference>
<evidence type="ECO:0000256" key="3">
    <source>
        <dbReference type="PROSITE-ProRule" id="PRU00346"/>
    </source>
</evidence>
<keyword evidence="1" id="KW-0479">Metal-binding</keyword>
<protein>
    <submittedName>
        <fullName evidence="5">Vitamin B12 dependent-methionine synthase activation domain-containing protein</fullName>
    </submittedName>
</protein>
<evidence type="ECO:0000256" key="1">
    <source>
        <dbReference type="ARBA" id="ARBA00022723"/>
    </source>
</evidence>
<name>A0ABT6S280_9ACTN</name>
<dbReference type="EMBL" id="JASCIR010000084">
    <property type="protein sequence ID" value="MDI3390787.1"/>
    <property type="molecule type" value="Genomic_DNA"/>
</dbReference>
<evidence type="ECO:0000313" key="5">
    <source>
        <dbReference type="EMBL" id="MDI3390787.1"/>
    </source>
</evidence>
<evidence type="ECO:0000256" key="2">
    <source>
        <dbReference type="ARBA" id="ARBA00023285"/>
    </source>
</evidence>
<dbReference type="PANTHER" id="PTHR45833">
    <property type="entry name" value="METHIONINE SYNTHASE"/>
    <property type="match status" value="1"/>
</dbReference>
<reference evidence="5 6" key="1">
    <citation type="submission" date="2023-05" db="EMBL/GenBank/DDBJ databases">
        <title>Draft genome sequence of Streptomyces sp. B-S-A8 isolated from a cave soil in Thailand.</title>
        <authorList>
            <person name="Chamroensaksri N."/>
            <person name="Muangham S."/>
        </authorList>
    </citation>
    <scope>NUCLEOTIDE SEQUENCE [LARGE SCALE GENOMIC DNA]</scope>
    <source>
        <strain evidence="5 6">B-S-A8</strain>
    </source>
</reference>
<comment type="caution">
    <text evidence="5">The sequence shown here is derived from an EMBL/GenBank/DDBJ whole genome shotgun (WGS) entry which is preliminary data.</text>
</comment>
<feature type="non-terminal residue" evidence="5">
    <location>
        <position position="1"/>
    </location>
</feature>
<dbReference type="Gene3D" id="3.10.196.10">
    <property type="entry name" value="Vitamin B12-dependent methionine synthase, activation domain"/>
    <property type="match status" value="1"/>
</dbReference>
<dbReference type="InterPro" id="IPR050554">
    <property type="entry name" value="Met_Synthase/Corrinoid"/>
</dbReference>
<dbReference type="Pfam" id="PF02965">
    <property type="entry name" value="Met_synt_B12"/>
    <property type="match status" value="1"/>
</dbReference>
<dbReference type="PROSITE" id="PS50974">
    <property type="entry name" value="ADOMET_ACTIVATION"/>
    <property type="match status" value="1"/>
</dbReference>
<keyword evidence="6" id="KW-1185">Reference proteome</keyword>
<dbReference type="InterPro" id="IPR037010">
    <property type="entry name" value="VitB12-dep_Met_synth_activ_sf"/>
</dbReference>
<keyword evidence="3" id="KW-0808">Transferase</keyword>
<keyword evidence="3" id="KW-0489">Methyltransferase</keyword>